<accession>A0A4R3XTC5</accession>
<organism evidence="1 2">
    <name type="scientific">Sulfurirhabdus autotrophica</name>
    <dbReference type="NCBI Taxonomy" id="1706046"/>
    <lineage>
        <taxon>Bacteria</taxon>
        <taxon>Pseudomonadati</taxon>
        <taxon>Pseudomonadota</taxon>
        <taxon>Betaproteobacteria</taxon>
        <taxon>Nitrosomonadales</taxon>
        <taxon>Sulfuricellaceae</taxon>
        <taxon>Sulfurirhabdus</taxon>
    </lineage>
</organism>
<reference evidence="1 2" key="1">
    <citation type="submission" date="2019-03" db="EMBL/GenBank/DDBJ databases">
        <title>Genomic Encyclopedia of Type Strains, Phase IV (KMG-IV): sequencing the most valuable type-strain genomes for metagenomic binning, comparative biology and taxonomic classification.</title>
        <authorList>
            <person name="Goeker M."/>
        </authorList>
    </citation>
    <scope>NUCLEOTIDE SEQUENCE [LARGE SCALE GENOMIC DNA]</scope>
    <source>
        <strain evidence="1 2">DSM 100309</strain>
    </source>
</reference>
<comment type="caution">
    <text evidence="1">The sequence shown here is derived from an EMBL/GenBank/DDBJ whole genome shotgun (WGS) entry which is preliminary data.</text>
</comment>
<evidence type="ECO:0000313" key="2">
    <source>
        <dbReference type="Proteomes" id="UP000295367"/>
    </source>
</evidence>
<dbReference type="RefSeq" id="WP_165923005.1">
    <property type="nucleotide sequence ID" value="NZ_BHVT01000035.1"/>
</dbReference>
<keyword evidence="2" id="KW-1185">Reference proteome</keyword>
<evidence type="ECO:0000313" key="1">
    <source>
        <dbReference type="EMBL" id="TCV82925.1"/>
    </source>
</evidence>
<gene>
    <name evidence="1" type="ORF">EDC63_11854</name>
</gene>
<proteinExistence type="predicted"/>
<name>A0A4R3XTC5_9PROT</name>
<dbReference type="Proteomes" id="UP000295367">
    <property type="component" value="Unassembled WGS sequence"/>
</dbReference>
<dbReference type="EMBL" id="SMCO01000018">
    <property type="protein sequence ID" value="TCV82925.1"/>
    <property type="molecule type" value="Genomic_DNA"/>
</dbReference>
<sequence length="89" mass="9773">MKVELKQGEYHQTIFGAGICVVPSSRGAKCFGMAVRAGDEKKIVRVMGARKWLVEHGCSKTLAKDLIAHALNSKNLDKIYQYATHSKPG</sequence>
<protein>
    <submittedName>
        <fullName evidence="1">Uncharacterized protein</fullName>
    </submittedName>
</protein>
<dbReference type="AlphaFoldDB" id="A0A4R3XTC5"/>